<name>A0A317EGM8_9PROT</name>
<dbReference type="Pfam" id="PF19112">
    <property type="entry name" value="VanA_C"/>
    <property type="match status" value="1"/>
</dbReference>
<sequence>MGFKMTETGGIDPDTWNRWHVVGCHDELPDDGARATRLLGRAITVERRGSGAEVRLTGGGALPVKVAYGYVWSSLGTPGPLFELPEHAEADRRNLNGCSFFVRTSPPRAIENFLDMAHFPFVHTGILGEEAHPDVKDYDVAISTDGREVVASNCHFYQPKAAAASTGGVDVTYRYRVPHPWCAILYKDSPAKPGRSDVIALFVQPCGEEEIVANLALFILDDDTPLPALRRFQQQIFVQDKPILENQMPRRLPLYPRADSPVRADKASIAYRRWLRQLGTSFGVLS</sequence>
<dbReference type="SUPFAM" id="SSF55961">
    <property type="entry name" value="Bet v1-like"/>
    <property type="match status" value="1"/>
</dbReference>
<evidence type="ECO:0000313" key="4">
    <source>
        <dbReference type="Proteomes" id="UP000245461"/>
    </source>
</evidence>
<evidence type="ECO:0000313" key="3">
    <source>
        <dbReference type="EMBL" id="PWR25446.1"/>
    </source>
</evidence>
<feature type="domain" description="Vanillate O-demethylase oxygenase-like C-terminal catalytic" evidence="2">
    <location>
        <begin position="103"/>
        <end position="278"/>
    </location>
</feature>
<dbReference type="PANTHER" id="PTHR21266">
    <property type="entry name" value="IRON-SULFUR DOMAIN CONTAINING PROTEIN"/>
    <property type="match status" value="1"/>
</dbReference>
<dbReference type="InterPro" id="IPR050584">
    <property type="entry name" value="Cholesterol_7-desaturase"/>
</dbReference>
<dbReference type="Gene3D" id="3.90.380.10">
    <property type="entry name" value="Naphthalene 1,2-dioxygenase Alpha Subunit, Chain A, domain 1"/>
    <property type="match status" value="1"/>
</dbReference>
<proteinExistence type="predicted"/>
<dbReference type="EMBL" id="QGLE01000001">
    <property type="protein sequence ID" value="PWR25446.1"/>
    <property type="molecule type" value="Genomic_DNA"/>
</dbReference>
<organism evidence="3 4">
    <name type="scientific">Zavarzinia aquatilis</name>
    <dbReference type="NCBI Taxonomy" id="2211142"/>
    <lineage>
        <taxon>Bacteria</taxon>
        <taxon>Pseudomonadati</taxon>
        <taxon>Pseudomonadota</taxon>
        <taxon>Alphaproteobacteria</taxon>
        <taxon>Rhodospirillales</taxon>
        <taxon>Zavarziniaceae</taxon>
        <taxon>Zavarzinia</taxon>
    </lineage>
</organism>
<keyword evidence="1" id="KW-0560">Oxidoreductase</keyword>
<comment type="caution">
    <text evidence="3">The sequence shown here is derived from an EMBL/GenBank/DDBJ whole genome shotgun (WGS) entry which is preliminary data.</text>
</comment>
<accession>A0A317EGM8</accession>
<protein>
    <submittedName>
        <fullName evidence="3">(2Fe-2S)-binding protein</fullName>
    </submittedName>
</protein>
<dbReference type="Proteomes" id="UP000245461">
    <property type="component" value="Unassembled WGS sequence"/>
</dbReference>
<keyword evidence="4" id="KW-1185">Reference proteome</keyword>
<dbReference type="AlphaFoldDB" id="A0A317EGM8"/>
<dbReference type="InterPro" id="IPR044043">
    <property type="entry name" value="VanA_C_cat"/>
</dbReference>
<dbReference type="GO" id="GO:0016491">
    <property type="term" value="F:oxidoreductase activity"/>
    <property type="evidence" value="ECO:0007669"/>
    <property type="project" value="UniProtKB-KW"/>
</dbReference>
<dbReference type="PANTHER" id="PTHR21266:SF60">
    <property type="entry name" value="3-KETOSTEROID-9-ALPHA-MONOOXYGENASE, OXYGENASE COMPONENT"/>
    <property type="match status" value="1"/>
</dbReference>
<evidence type="ECO:0000256" key="1">
    <source>
        <dbReference type="ARBA" id="ARBA00023002"/>
    </source>
</evidence>
<evidence type="ECO:0000259" key="2">
    <source>
        <dbReference type="Pfam" id="PF19112"/>
    </source>
</evidence>
<reference evidence="3 4" key="1">
    <citation type="submission" date="2018-05" db="EMBL/GenBank/DDBJ databases">
        <title>Zavarzinia sp. HR-AS.</title>
        <authorList>
            <person name="Lee Y."/>
            <person name="Jeon C.O."/>
        </authorList>
    </citation>
    <scope>NUCLEOTIDE SEQUENCE [LARGE SCALE GENOMIC DNA]</scope>
    <source>
        <strain evidence="3 4">HR-AS</strain>
    </source>
</reference>
<gene>
    <name evidence="3" type="ORF">DKG74_00225</name>
</gene>